<dbReference type="InterPro" id="IPR045246">
    <property type="entry name" value="Piwi_ago-like"/>
</dbReference>
<dbReference type="AlphaFoldDB" id="A0A9P3LM20"/>
<dbReference type="InterPro" id="IPR012337">
    <property type="entry name" value="RNaseH-like_sf"/>
</dbReference>
<gene>
    <name evidence="4" type="ORF">PsYK624_162310</name>
</gene>
<proteinExistence type="inferred from homology"/>
<evidence type="ECO:0000259" key="2">
    <source>
        <dbReference type="PROSITE" id="PS50821"/>
    </source>
</evidence>
<dbReference type="SMART" id="SM00950">
    <property type="entry name" value="Piwi"/>
    <property type="match status" value="1"/>
</dbReference>
<dbReference type="EMBL" id="BPQB01000127">
    <property type="protein sequence ID" value="GJE99955.1"/>
    <property type="molecule type" value="Genomic_DNA"/>
</dbReference>
<dbReference type="InterPro" id="IPR036397">
    <property type="entry name" value="RNaseH_sf"/>
</dbReference>
<evidence type="ECO:0000313" key="4">
    <source>
        <dbReference type="EMBL" id="GJE99955.1"/>
    </source>
</evidence>
<dbReference type="Pfam" id="PF02170">
    <property type="entry name" value="PAZ"/>
    <property type="match status" value="1"/>
</dbReference>
<dbReference type="SMART" id="SM01163">
    <property type="entry name" value="DUF1785"/>
    <property type="match status" value="1"/>
</dbReference>
<evidence type="ECO:0000259" key="3">
    <source>
        <dbReference type="PROSITE" id="PS50822"/>
    </source>
</evidence>
<dbReference type="CDD" id="cd02846">
    <property type="entry name" value="PAZ_argonaute_like"/>
    <property type="match status" value="1"/>
</dbReference>
<dbReference type="PROSITE" id="PS50821">
    <property type="entry name" value="PAZ"/>
    <property type="match status" value="1"/>
</dbReference>
<dbReference type="OrthoDB" id="10252740at2759"/>
<dbReference type="PROSITE" id="PS50822">
    <property type="entry name" value="PIWI"/>
    <property type="match status" value="1"/>
</dbReference>
<dbReference type="Gene3D" id="3.40.50.2300">
    <property type="match status" value="1"/>
</dbReference>
<dbReference type="InterPro" id="IPR036085">
    <property type="entry name" value="PAZ_dom_sf"/>
</dbReference>
<dbReference type="InterPro" id="IPR003165">
    <property type="entry name" value="Piwi"/>
</dbReference>
<dbReference type="GO" id="GO:0003723">
    <property type="term" value="F:RNA binding"/>
    <property type="evidence" value="ECO:0007669"/>
    <property type="project" value="InterPro"/>
</dbReference>
<organism evidence="4 5">
    <name type="scientific">Phanerochaete sordida</name>
    <dbReference type="NCBI Taxonomy" id="48140"/>
    <lineage>
        <taxon>Eukaryota</taxon>
        <taxon>Fungi</taxon>
        <taxon>Dikarya</taxon>
        <taxon>Basidiomycota</taxon>
        <taxon>Agaricomycotina</taxon>
        <taxon>Agaricomycetes</taxon>
        <taxon>Polyporales</taxon>
        <taxon>Phanerochaetaceae</taxon>
        <taxon>Phanerochaete</taxon>
    </lineage>
</organism>
<dbReference type="Pfam" id="PF16488">
    <property type="entry name" value="ArgoL2"/>
    <property type="match status" value="1"/>
</dbReference>
<dbReference type="InterPro" id="IPR003100">
    <property type="entry name" value="PAZ_dom"/>
</dbReference>
<keyword evidence="5" id="KW-1185">Reference proteome</keyword>
<dbReference type="Pfam" id="PF02171">
    <property type="entry name" value="Piwi"/>
    <property type="match status" value="1"/>
</dbReference>
<evidence type="ECO:0000256" key="1">
    <source>
        <dbReference type="RuleBase" id="RU361178"/>
    </source>
</evidence>
<comment type="caution">
    <text evidence="4">The sequence shown here is derived from an EMBL/GenBank/DDBJ whole genome shotgun (WGS) entry which is preliminary data.</text>
</comment>
<name>A0A9P3LM20_9APHY</name>
<protein>
    <submittedName>
        <fullName evidence="4">Piwi-domain-containing protein</fullName>
    </submittedName>
</protein>
<accession>A0A9P3LM20</accession>
<reference evidence="4 5" key="1">
    <citation type="submission" date="2021-08" db="EMBL/GenBank/DDBJ databases">
        <title>Draft Genome Sequence of Phanerochaete sordida strain YK-624.</title>
        <authorList>
            <person name="Mori T."/>
            <person name="Dohra H."/>
            <person name="Suzuki T."/>
            <person name="Kawagishi H."/>
            <person name="Hirai H."/>
        </authorList>
    </citation>
    <scope>NUCLEOTIDE SEQUENCE [LARGE SCALE GENOMIC DNA]</scope>
    <source>
        <strain evidence="4 5">YK-624</strain>
    </source>
</reference>
<dbReference type="CDD" id="cd04657">
    <property type="entry name" value="Piwi_ago-like"/>
    <property type="match status" value="1"/>
</dbReference>
<dbReference type="InterPro" id="IPR032472">
    <property type="entry name" value="ArgoL2"/>
</dbReference>
<dbReference type="Gene3D" id="3.30.420.10">
    <property type="entry name" value="Ribonuclease H-like superfamily/Ribonuclease H"/>
    <property type="match status" value="1"/>
</dbReference>
<dbReference type="SMART" id="SM00949">
    <property type="entry name" value="PAZ"/>
    <property type="match status" value="1"/>
</dbReference>
<feature type="domain" description="PAZ" evidence="2">
    <location>
        <begin position="224"/>
        <end position="326"/>
    </location>
</feature>
<dbReference type="Pfam" id="PF08699">
    <property type="entry name" value="ArgoL1"/>
    <property type="match status" value="1"/>
</dbReference>
<dbReference type="Pfam" id="PF16486">
    <property type="entry name" value="ArgoN"/>
    <property type="match status" value="1"/>
</dbReference>
<evidence type="ECO:0000313" key="5">
    <source>
        <dbReference type="Proteomes" id="UP000703269"/>
    </source>
</evidence>
<dbReference type="InterPro" id="IPR032474">
    <property type="entry name" value="Argonaute_N"/>
</dbReference>
<dbReference type="SUPFAM" id="SSF101690">
    <property type="entry name" value="PAZ domain"/>
    <property type="match status" value="1"/>
</dbReference>
<dbReference type="PANTHER" id="PTHR22891">
    <property type="entry name" value="EUKARYOTIC TRANSLATION INITIATION FACTOR 2C"/>
    <property type="match status" value="1"/>
</dbReference>
<comment type="similarity">
    <text evidence="1">Belongs to the argonaute family.</text>
</comment>
<dbReference type="Gene3D" id="2.170.260.10">
    <property type="entry name" value="paz domain"/>
    <property type="match status" value="1"/>
</dbReference>
<dbReference type="SUPFAM" id="SSF53098">
    <property type="entry name" value="Ribonuclease H-like"/>
    <property type="match status" value="1"/>
</dbReference>
<dbReference type="InterPro" id="IPR014811">
    <property type="entry name" value="ArgoL1"/>
</dbReference>
<dbReference type="Proteomes" id="UP000703269">
    <property type="component" value="Unassembled WGS sequence"/>
</dbReference>
<sequence>MPLRPGFGTKGQPQTLRANFFALRLPKDLTIHDYEVVITGQPKEDVRRARKARIFDLLESSPECAPFRDHIAHDKSARLVSAKKLPQPFQVAILFFEEGAPAPGNNAPVYTVEVKYIRTLNKREIDPHLEGQDRSFDALPHISALNLIVQKHASKHGVRVGGDEERDEKKRQGKSKYFFPAEERFALGLGIEACRGFYVSIRPNFKQLMVNINACMTAFYVPGNLAEAMLVFQQQTGTIPSEFFEKVKVVTTHLGYPKRKAIYRIMGTSPRKTKFKHNTYGEITVEEYFRREYKITLQYANALPVIDIGNRDKSNLMPPELCQIPPGQPYRGLLPDKATAEMIKVACNPPAFNANLIVNQGFELLGLRGNNSTLVSFGITVDPEMTVVPGRVLPPPKVVYRNNQQLSARDGGWNLIDVKFHRGGDLSNWAVLLVQEGRHSGFASAQDAALTPFLRAFADMCSKCGMGVNLSQPPLIMETPRLPAAHEDPGRRRGVDLILQTFRARLNPKKKPSVVLVLLTTADIYSGLKRLCDMSLGLQTVCMQLDKARRPERQDQYFANVALKVNIKLGGMNHVLDPEICMRWLKEKKTMLVGIDVTHPAPTSLKGTPSIVAVVASVDDNFVQFPAGLALQRNRNINKDAEEMVEGLTKLMMERLQLYEHKNGSLPERILVYRDGVSEGQYKLSLEKELPQILDACKRFNTASRKTAYRPSISVIVCGKRHHARFNATQANQMTRNGNTLPGTVVDKGVTDIYNHDFYLQAHSGLQGTVKSTHYIVIYDENKISADQIQVNTHNASYMYARATKAVSLVPPAYYADIACERGRQWISMLMYGAEAQTRSQVSGGSDPDALQRARQEVYNKAVQLWGEGAQSDVRNTMFYI</sequence>
<feature type="domain" description="Piwi" evidence="3">
    <location>
        <begin position="514"/>
        <end position="828"/>
    </location>
</feature>